<reference evidence="1 2" key="1">
    <citation type="submission" date="2021-06" db="EMBL/GenBank/DDBJ databases">
        <authorList>
            <person name="Palmer J.M."/>
        </authorList>
    </citation>
    <scope>NUCLEOTIDE SEQUENCE [LARGE SCALE GENOMIC DNA]</scope>
    <source>
        <strain evidence="1 2">CL_MEX2019</strain>
        <tissue evidence="1">Muscle</tissue>
    </source>
</reference>
<keyword evidence="2" id="KW-1185">Reference proteome</keyword>
<comment type="caution">
    <text evidence="1">The sequence shown here is derived from an EMBL/GenBank/DDBJ whole genome shotgun (WGS) entry which is preliminary data.</text>
</comment>
<evidence type="ECO:0000313" key="1">
    <source>
        <dbReference type="EMBL" id="MED6266831.1"/>
    </source>
</evidence>
<sequence>MIFFFSKIFFQDIAIFKERRAAFPRSGRLEQAVSRRLAREWRNAQAWRSQSGEGLFSHVEKGINVALSYFLQSPGSFWGSFKTPASSHLEQRQQVSDPRS</sequence>
<evidence type="ECO:0000313" key="2">
    <source>
        <dbReference type="Proteomes" id="UP001352852"/>
    </source>
</evidence>
<organism evidence="1 2">
    <name type="scientific">Characodon lateralis</name>
    <dbReference type="NCBI Taxonomy" id="208331"/>
    <lineage>
        <taxon>Eukaryota</taxon>
        <taxon>Metazoa</taxon>
        <taxon>Chordata</taxon>
        <taxon>Craniata</taxon>
        <taxon>Vertebrata</taxon>
        <taxon>Euteleostomi</taxon>
        <taxon>Actinopterygii</taxon>
        <taxon>Neopterygii</taxon>
        <taxon>Teleostei</taxon>
        <taxon>Neoteleostei</taxon>
        <taxon>Acanthomorphata</taxon>
        <taxon>Ovalentaria</taxon>
        <taxon>Atherinomorphae</taxon>
        <taxon>Cyprinodontiformes</taxon>
        <taxon>Goodeidae</taxon>
        <taxon>Characodon</taxon>
    </lineage>
</organism>
<dbReference type="EMBL" id="JAHUTJ010008503">
    <property type="protein sequence ID" value="MED6266831.1"/>
    <property type="molecule type" value="Genomic_DNA"/>
</dbReference>
<accession>A0ABU7CVQ3</accession>
<proteinExistence type="predicted"/>
<gene>
    <name evidence="1" type="ORF">CHARACLAT_006045</name>
</gene>
<protein>
    <submittedName>
        <fullName evidence="1">Uncharacterized protein</fullName>
    </submittedName>
</protein>
<dbReference type="Proteomes" id="UP001352852">
    <property type="component" value="Unassembled WGS sequence"/>
</dbReference>
<name>A0ABU7CVQ3_9TELE</name>